<gene>
    <name evidence="1" type="ORF">L6452_00793</name>
</gene>
<proteinExistence type="predicted"/>
<accession>A0ACB9FFV6</accession>
<organism evidence="1 2">
    <name type="scientific">Arctium lappa</name>
    <name type="common">Greater burdock</name>
    <name type="synonym">Lappa major</name>
    <dbReference type="NCBI Taxonomy" id="4217"/>
    <lineage>
        <taxon>Eukaryota</taxon>
        <taxon>Viridiplantae</taxon>
        <taxon>Streptophyta</taxon>
        <taxon>Embryophyta</taxon>
        <taxon>Tracheophyta</taxon>
        <taxon>Spermatophyta</taxon>
        <taxon>Magnoliopsida</taxon>
        <taxon>eudicotyledons</taxon>
        <taxon>Gunneridae</taxon>
        <taxon>Pentapetalae</taxon>
        <taxon>asterids</taxon>
        <taxon>campanulids</taxon>
        <taxon>Asterales</taxon>
        <taxon>Asteraceae</taxon>
        <taxon>Carduoideae</taxon>
        <taxon>Cardueae</taxon>
        <taxon>Arctiinae</taxon>
        <taxon>Arctium</taxon>
    </lineage>
</organism>
<protein>
    <submittedName>
        <fullName evidence="1">Uncharacterized protein</fullName>
    </submittedName>
</protein>
<evidence type="ECO:0000313" key="1">
    <source>
        <dbReference type="EMBL" id="KAI3769683.1"/>
    </source>
</evidence>
<sequence>MNSSLMVIFYQKSDENSLESESLPSDIVTDLIPTDGNDYDDMLIEDVIFDNDDDGDVELEVDVDGAVVQM</sequence>
<name>A0ACB9FFV6_ARCLA</name>
<comment type="caution">
    <text evidence="1">The sequence shown here is derived from an EMBL/GenBank/DDBJ whole genome shotgun (WGS) entry which is preliminary data.</text>
</comment>
<reference evidence="2" key="1">
    <citation type="journal article" date="2022" name="Mol. Ecol. Resour.">
        <title>The genomes of chicory, endive, great burdock and yacon provide insights into Asteraceae palaeo-polyploidization history and plant inulin production.</title>
        <authorList>
            <person name="Fan W."/>
            <person name="Wang S."/>
            <person name="Wang H."/>
            <person name="Wang A."/>
            <person name="Jiang F."/>
            <person name="Liu H."/>
            <person name="Zhao H."/>
            <person name="Xu D."/>
            <person name="Zhang Y."/>
        </authorList>
    </citation>
    <scope>NUCLEOTIDE SEQUENCE [LARGE SCALE GENOMIC DNA]</scope>
    <source>
        <strain evidence="2">cv. Niubang</strain>
    </source>
</reference>
<keyword evidence="2" id="KW-1185">Reference proteome</keyword>
<dbReference type="Proteomes" id="UP001055879">
    <property type="component" value="Linkage Group LG01"/>
</dbReference>
<evidence type="ECO:0000313" key="2">
    <source>
        <dbReference type="Proteomes" id="UP001055879"/>
    </source>
</evidence>
<reference evidence="1 2" key="2">
    <citation type="journal article" date="2022" name="Mol. Ecol. Resour.">
        <title>The genomes of chicory, endive, great burdock and yacon provide insights into Asteraceae paleo-polyploidization history and plant inulin production.</title>
        <authorList>
            <person name="Fan W."/>
            <person name="Wang S."/>
            <person name="Wang H."/>
            <person name="Wang A."/>
            <person name="Jiang F."/>
            <person name="Liu H."/>
            <person name="Zhao H."/>
            <person name="Xu D."/>
            <person name="Zhang Y."/>
        </authorList>
    </citation>
    <scope>NUCLEOTIDE SEQUENCE [LARGE SCALE GENOMIC DNA]</scope>
    <source>
        <strain evidence="2">cv. Niubang</strain>
    </source>
</reference>
<dbReference type="EMBL" id="CM042047">
    <property type="protein sequence ID" value="KAI3769683.1"/>
    <property type="molecule type" value="Genomic_DNA"/>
</dbReference>